<proteinExistence type="predicted"/>
<feature type="compositionally biased region" description="Acidic residues" evidence="1">
    <location>
        <begin position="181"/>
        <end position="196"/>
    </location>
</feature>
<dbReference type="Proteomes" id="UP000191518">
    <property type="component" value="Unassembled WGS sequence"/>
</dbReference>
<dbReference type="Pfam" id="PF22980">
    <property type="entry name" value="Myb_DNA-bind_8"/>
    <property type="match status" value="1"/>
</dbReference>
<gene>
    <name evidence="3" type="ORF">PENVUL_c057G02734</name>
</gene>
<reference evidence="4" key="1">
    <citation type="journal article" date="2017" name="Nat. Microbiol.">
        <title>Global analysis of biosynthetic gene clusters reveals vast potential of secondary metabolite production in Penicillium species.</title>
        <authorList>
            <person name="Nielsen J.C."/>
            <person name="Grijseels S."/>
            <person name="Prigent S."/>
            <person name="Ji B."/>
            <person name="Dainat J."/>
            <person name="Nielsen K.F."/>
            <person name="Frisvad J.C."/>
            <person name="Workman M."/>
            <person name="Nielsen J."/>
        </authorList>
    </citation>
    <scope>NUCLEOTIDE SEQUENCE [LARGE SCALE GENOMIC DNA]</scope>
    <source>
        <strain evidence="4">IBT 29486</strain>
    </source>
</reference>
<evidence type="ECO:0000313" key="4">
    <source>
        <dbReference type="Proteomes" id="UP000191518"/>
    </source>
</evidence>
<feature type="region of interest" description="Disordered" evidence="1">
    <location>
        <begin position="169"/>
        <end position="196"/>
    </location>
</feature>
<feature type="compositionally biased region" description="Basic and acidic residues" evidence="1">
    <location>
        <begin position="169"/>
        <end position="180"/>
    </location>
</feature>
<feature type="compositionally biased region" description="Pro residues" evidence="1">
    <location>
        <begin position="88"/>
        <end position="99"/>
    </location>
</feature>
<organism evidence="3 4">
    <name type="scientific">Penicillium vulpinum</name>
    <dbReference type="NCBI Taxonomy" id="29845"/>
    <lineage>
        <taxon>Eukaryota</taxon>
        <taxon>Fungi</taxon>
        <taxon>Dikarya</taxon>
        <taxon>Ascomycota</taxon>
        <taxon>Pezizomycotina</taxon>
        <taxon>Eurotiomycetes</taxon>
        <taxon>Eurotiomycetidae</taxon>
        <taxon>Eurotiales</taxon>
        <taxon>Aspergillaceae</taxon>
        <taxon>Penicillium</taxon>
    </lineage>
</organism>
<evidence type="ECO:0000259" key="2">
    <source>
        <dbReference type="Pfam" id="PF22980"/>
    </source>
</evidence>
<dbReference type="AlphaFoldDB" id="A0A1V6REX7"/>
<evidence type="ECO:0000313" key="3">
    <source>
        <dbReference type="EMBL" id="OQE00186.1"/>
    </source>
</evidence>
<comment type="caution">
    <text evidence="3">The sequence shown here is derived from an EMBL/GenBank/DDBJ whole genome shotgun (WGS) entry which is preliminary data.</text>
</comment>
<keyword evidence="4" id="KW-1185">Reference proteome</keyword>
<accession>A0A1V6REX7</accession>
<feature type="region of interest" description="Disordered" evidence="1">
    <location>
        <begin position="46"/>
        <end position="106"/>
    </location>
</feature>
<feature type="compositionally biased region" description="Basic residues" evidence="1">
    <location>
        <begin position="54"/>
        <end position="71"/>
    </location>
</feature>
<sequence>MTIRLICLSSSLCFSSPYQIIYSQPHFCFQTTPTQTELKLAIDMAPKEPSTPKSKSKVTKPAKAKITKRTTGKVSPAKASSTKASPPDASPPNASPPDASPLNASLPRASSGTFSFAKAAAFERDLVFLWKCVKMSSGMKIDWAAVAKDAGKPTGTVQKQYWRLNAKMEKHTATTDHLDPNEEDNEQEDQTANDSE</sequence>
<evidence type="ECO:0000256" key="1">
    <source>
        <dbReference type="SAM" id="MobiDB-lite"/>
    </source>
</evidence>
<dbReference type="InterPro" id="IPR054505">
    <property type="entry name" value="Myb_DNA-bind_8"/>
</dbReference>
<feature type="domain" description="Myb-like DNA-binding" evidence="2">
    <location>
        <begin position="123"/>
        <end position="169"/>
    </location>
</feature>
<dbReference type="STRING" id="29845.A0A1V6REX7"/>
<protein>
    <recommendedName>
        <fullName evidence="2">Myb-like DNA-binding domain-containing protein</fullName>
    </recommendedName>
</protein>
<feature type="compositionally biased region" description="Low complexity" evidence="1">
    <location>
        <begin position="75"/>
        <end position="87"/>
    </location>
</feature>
<dbReference type="EMBL" id="MDYP01000057">
    <property type="protein sequence ID" value="OQE00186.1"/>
    <property type="molecule type" value="Genomic_DNA"/>
</dbReference>
<name>A0A1V6REX7_9EURO</name>